<dbReference type="Proteomes" id="UP000315217">
    <property type="component" value="Unassembled WGS sequence"/>
</dbReference>
<feature type="region of interest" description="Disordered" evidence="1">
    <location>
        <begin position="1"/>
        <end position="22"/>
    </location>
</feature>
<dbReference type="Proteomes" id="UP000318661">
    <property type="component" value="Unassembled WGS sequence"/>
</dbReference>
<accession>A0A537LH56</accession>
<reference evidence="5 6" key="1">
    <citation type="journal article" date="2019" name="Nat. Microbiol.">
        <title>Mediterranean grassland soil C-N compound turnover is dependent on rainfall and depth, and is mediated by genomically divergent microorganisms.</title>
        <authorList>
            <person name="Diamond S."/>
            <person name="Andeer P.F."/>
            <person name="Li Z."/>
            <person name="Crits-Christoph A."/>
            <person name="Burstein D."/>
            <person name="Anantharaman K."/>
            <person name="Lane K.R."/>
            <person name="Thomas B.C."/>
            <person name="Pan C."/>
            <person name="Northen T.R."/>
            <person name="Banfield J.F."/>
        </authorList>
    </citation>
    <scope>NUCLEOTIDE SEQUENCE [LARGE SCALE GENOMIC DNA]</scope>
    <source>
        <strain evidence="4">NP_1</strain>
        <strain evidence="3">NP_2</strain>
    </source>
</reference>
<sequence length="570" mass="63389">MVVGPDGDAKTHQWLNHSPKGYRPSALRPERAQRAWGFPAFVCSVYPAATDGHKSVCESDVGCDAVEEAAVIERTLLSGFMRDRFLLGRALEAGFRPDLMPHALGRTLAKLLADVYEQKDTPLEPVTVRGLLGERGAMSPEMKRFVDAVEATQEPDAARVMAYVDLLKARSARLRLVEVGTAITNYLEQERSEGKDIVDFVGQIVPTLFEIQQQRLARTAPPANQVGGAIVREILEGDAGSTLGYALSPFDRLSEVLSGLRPGFYYGLAGAPRRGKTNLALELASTVAGQYKVPVLYYSWEQTSRVLFARLLGRETLVNPATLLSAASRSPQIRGRVKESWAKMESRLSTLFLFEAGRRDTVERIRARAHNMMHAFRTDACVIFIDYLQRVPLEENVHDEKAKTDLISAKLADLSLELGCPVFAISPLDKEGCRLDERPAEEMSEFVRPTMHHCVGSGDLEYDLDVAMVMSKDWVATKNLEDLLRTEAKAGRGENDFIPKIDVIDVNLDKNRDAPESIANTIQYAFFVSLNKFVEIGYKTSEEFSSGFRDFAKMQQILEQLREVGLLSPV</sequence>
<organism evidence="3 6">
    <name type="scientific">Candidatus Segetimicrobium genomatis</name>
    <dbReference type="NCBI Taxonomy" id="2569760"/>
    <lineage>
        <taxon>Bacteria</taxon>
        <taxon>Bacillati</taxon>
        <taxon>Candidatus Sysuimicrobiota</taxon>
        <taxon>Candidatus Sysuimicrobiia</taxon>
        <taxon>Candidatus Sysuimicrobiales</taxon>
        <taxon>Candidatus Segetimicrobiaceae</taxon>
        <taxon>Candidatus Segetimicrobium</taxon>
    </lineage>
</organism>
<dbReference type="InterPro" id="IPR027417">
    <property type="entry name" value="P-loop_NTPase"/>
</dbReference>
<feature type="domain" description="SF4 helicase" evidence="2">
    <location>
        <begin position="239"/>
        <end position="540"/>
    </location>
</feature>
<evidence type="ECO:0000313" key="3">
    <source>
        <dbReference type="EMBL" id="TMJ07340.1"/>
    </source>
</evidence>
<dbReference type="Gene3D" id="3.40.50.300">
    <property type="entry name" value="P-loop containing nucleotide triphosphate hydrolases"/>
    <property type="match status" value="1"/>
</dbReference>
<dbReference type="GO" id="GO:0006260">
    <property type="term" value="P:DNA replication"/>
    <property type="evidence" value="ECO:0007669"/>
    <property type="project" value="InterPro"/>
</dbReference>
<evidence type="ECO:0000313" key="6">
    <source>
        <dbReference type="Proteomes" id="UP000318661"/>
    </source>
</evidence>
<dbReference type="InterPro" id="IPR016136">
    <property type="entry name" value="DNA_helicase_N/primase_C"/>
</dbReference>
<proteinExistence type="predicted"/>
<dbReference type="Gene3D" id="1.10.860.10">
    <property type="entry name" value="DNAb Helicase, Chain A"/>
    <property type="match status" value="1"/>
</dbReference>
<dbReference type="InterPro" id="IPR007694">
    <property type="entry name" value="DNA_helicase_DnaB-like_C"/>
</dbReference>
<comment type="caution">
    <text evidence="3">The sequence shown here is derived from an EMBL/GenBank/DDBJ whole genome shotgun (WGS) entry which is preliminary data.</text>
</comment>
<dbReference type="EMBL" id="VBAJ01000183">
    <property type="protein sequence ID" value="TMJ07340.1"/>
    <property type="molecule type" value="Genomic_DNA"/>
</dbReference>
<evidence type="ECO:0000259" key="2">
    <source>
        <dbReference type="PROSITE" id="PS51199"/>
    </source>
</evidence>
<dbReference type="SUPFAM" id="SSF52540">
    <property type="entry name" value="P-loop containing nucleoside triphosphate hydrolases"/>
    <property type="match status" value="1"/>
</dbReference>
<dbReference type="PROSITE" id="PS51199">
    <property type="entry name" value="SF4_HELICASE"/>
    <property type="match status" value="1"/>
</dbReference>
<gene>
    <name evidence="4" type="ORF">E6G98_08975</name>
    <name evidence="3" type="ORF">E6G99_07030</name>
</gene>
<evidence type="ECO:0000313" key="4">
    <source>
        <dbReference type="EMBL" id="TMJ09608.1"/>
    </source>
</evidence>
<dbReference type="PANTHER" id="PTHR30153:SF2">
    <property type="entry name" value="REPLICATIVE DNA HELICASE"/>
    <property type="match status" value="1"/>
</dbReference>
<protein>
    <recommendedName>
        <fullName evidence="2">SF4 helicase domain-containing protein</fullName>
    </recommendedName>
</protein>
<dbReference type="GO" id="GO:0003678">
    <property type="term" value="F:DNA helicase activity"/>
    <property type="evidence" value="ECO:0007669"/>
    <property type="project" value="InterPro"/>
</dbReference>
<dbReference type="EMBL" id="VBAI01000155">
    <property type="protein sequence ID" value="TMJ09608.1"/>
    <property type="molecule type" value="Genomic_DNA"/>
</dbReference>
<dbReference type="Pfam" id="PF03796">
    <property type="entry name" value="DnaB_C"/>
    <property type="match status" value="1"/>
</dbReference>
<evidence type="ECO:0000256" key="1">
    <source>
        <dbReference type="SAM" id="MobiDB-lite"/>
    </source>
</evidence>
<dbReference type="AlphaFoldDB" id="A0A537LH56"/>
<dbReference type="PANTHER" id="PTHR30153">
    <property type="entry name" value="REPLICATIVE DNA HELICASE DNAB"/>
    <property type="match status" value="1"/>
</dbReference>
<evidence type="ECO:0000313" key="5">
    <source>
        <dbReference type="Proteomes" id="UP000315217"/>
    </source>
</evidence>
<dbReference type="GO" id="GO:0005524">
    <property type="term" value="F:ATP binding"/>
    <property type="evidence" value="ECO:0007669"/>
    <property type="project" value="InterPro"/>
</dbReference>
<name>A0A537LH56_9BACT</name>
<dbReference type="GO" id="GO:0005829">
    <property type="term" value="C:cytosol"/>
    <property type="evidence" value="ECO:0007669"/>
    <property type="project" value="TreeGrafter"/>
</dbReference>